<evidence type="ECO:0000313" key="1">
    <source>
        <dbReference type="EMBL" id="KAK0732963.1"/>
    </source>
</evidence>
<protein>
    <submittedName>
        <fullName evidence="1">Uncharacterized protein</fullName>
    </submittedName>
</protein>
<reference evidence="1" key="1">
    <citation type="submission" date="2023-06" db="EMBL/GenBank/DDBJ databases">
        <title>Genome-scale phylogeny and comparative genomics of the fungal order Sordariales.</title>
        <authorList>
            <consortium name="Lawrence Berkeley National Laboratory"/>
            <person name="Hensen N."/>
            <person name="Bonometti L."/>
            <person name="Westerberg I."/>
            <person name="Brannstrom I.O."/>
            <person name="Guillou S."/>
            <person name="Cros-Aarteil S."/>
            <person name="Calhoun S."/>
            <person name="Haridas S."/>
            <person name="Kuo A."/>
            <person name="Mondo S."/>
            <person name="Pangilinan J."/>
            <person name="Riley R."/>
            <person name="LaButti K."/>
            <person name="Andreopoulos B."/>
            <person name="Lipzen A."/>
            <person name="Chen C."/>
            <person name="Yanf M."/>
            <person name="Daum C."/>
            <person name="Ng V."/>
            <person name="Clum A."/>
            <person name="Steindorff A."/>
            <person name="Ohm R."/>
            <person name="Martin F."/>
            <person name="Silar P."/>
            <person name="Natvig D."/>
            <person name="Lalanne C."/>
            <person name="Gautier V."/>
            <person name="Ament-velasquez S.L."/>
            <person name="Kruys A."/>
            <person name="Hutchinson M.I."/>
            <person name="Powell A.J."/>
            <person name="Barry K."/>
            <person name="Miller A.N."/>
            <person name="Grigoriev I.V."/>
            <person name="Debuchy R."/>
            <person name="Gladieux P."/>
            <person name="Thoren M.H."/>
            <person name="Johannesson H."/>
        </authorList>
    </citation>
    <scope>NUCLEOTIDE SEQUENCE</scope>
    <source>
        <strain evidence="1">SMH2392-1A</strain>
    </source>
</reference>
<dbReference type="EMBL" id="JAUIRO010000001">
    <property type="protein sequence ID" value="KAK0732963.1"/>
    <property type="molecule type" value="Genomic_DNA"/>
</dbReference>
<dbReference type="Proteomes" id="UP001172101">
    <property type="component" value="Unassembled WGS sequence"/>
</dbReference>
<dbReference type="RefSeq" id="XP_060301840.1">
    <property type="nucleotide sequence ID" value="XM_060444503.1"/>
</dbReference>
<evidence type="ECO:0000313" key="2">
    <source>
        <dbReference type="Proteomes" id="UP001172101"/>
    </source>
</evidence>
<gene>
    <name evidence="1" type="ORF">B0T26DRAFT_745063</name>
</gene>
<proteinExistence type="predicted"/>
<accession>A0AA40EF37</accession>
<keyword evidence="2" id="KW-1185">Reference proteome</keyword>
<organism evidence="1 2">
    <name type="scientific">Lasiosphaeria miniovina</name>
    <dbReference type="NCBI Taxonomy" id="1954250"/>
    <lineage>
        <taxon>Eukaryota</taxon>
        <taxon>Fungi</taxon>
        <taxon>Dikarya</taxon>
        <taxon>Ascomycota</taxon>
        <taxon>Pezizomycotina</taxon>
        <taxon>Sordariomycetes</taxon>
        <taxon>Sordariomycetidae</taxon>
        <taxon>Sordariales</taxon>
        <taxon>Lasiosphaeriaceae</taxon>
        <taxon>Lasiosphaeria</taxon>
    </lineage>
</organism>
<sequence>MPTVQPPSQQAPMEASVDAARPGAPAVIITQQLRAEPAPDVEKEVALRGGRLTLGFSCCHGHCSFHKGCC</sequence>
<dbReference type="AlphaFoldDB" id="A0AA40EF37"/>
<comment type="caution">
    <text evidence="1">The sequence shown here is derived from an EMBL/GenBank/DDBJ whole genome shotgun (WGS) entry which is preliminary data.</text>
</comment>
<name>A0AA40EF37_9PEZI</name>
<dbReference type="GeneID" id="85327773"/>